<dbReference type="SUPFAM" id="SSF46785">
    <property type="entry name" value="Winged helix' DNA-binding domain"/>
    <property type="match status" value="1"/>
</dbReference>
<proteinExistence type="predicted"/>
<sequence>MMSKRCKYALKAMVRLARNYNQGYLPTSVIAQDENIPKKFLEQILLELKRAKLVNSKQGKVGGYYLLKSPDDVSLADIYRIFDGPIALTPCVSLNFYEACDDCVDEAVCYLRKELMIVREKTRKSMMEATLTKFINKD</sequence>
<evidence type="ECO:0000256" key="1">
    <source>
        <dbReference type="ARBA" id="ARBA00023125"/>
    </source>
</evidence>
<dbReference type="Gene3D" id="1.10.10.10">
    <property type="entry name" value="Winged helix-like DNA-binding domain superfamily/Winged helix DNA-binding domain"/>
    <property type="match status" value="1"/>
</dbReference>
<dbReference type="Pfam" id="PF02082">
    <property type="entry name" value="Rrf2"/>
    <property type="match status" value="1"/>
</dbReference>
<name>A0A1B8ZKN1_9FLAO</name>
<dbReference type="GO" id="GO:0003677">
    <property type="term" value="F:DNA binding"/>
    <property type="evidence" value="ECO:0007669"/>
    <property type="project" value="UniProtKB-KW"/>
</dbReference>
<dbReference type="GO" id="GO:0003700">
    <property type="term" value="F:DNA-binding transcription factor activity"/>
    <property type="evidence" value="ECO:0007669"/>
    <property type="project" value="TreeGrafter"/>
</dbReference>
<dbReference type="PROSITE" id="PS51197">
    <property type="entry name" value="HTH_RRF2_2"/>
    <property type="match status" value="1"/>
</dbReference>
<evidence type="ECO:0000313" key="3">
    <source>
        <dbReference type="Proteomes" id="UP000092651"/>
    </source>
</evidence>
<dbReference type="RefSeq" id="WP_065394396.1">
    <property type="nucleotide sequence ID" value="NZ_JBOFOB010000285.1"/>
</dbReference>
<dbReference type="GO" id="GO:0005829">
    <property type="term" value="C:cytosol"/>
    <property type="evidence" value="ECO:0007669"/>
    <property type="project" value="TreeGrafter"/>
</dbReference>
<dbReference type="EMBL" id="MAYH01000023">
    <property type="protein sequence ID" value="OCA72169.1"/>
    <property type="molecule type" value="Genomic_DNA"/>
</dbReference>
<dbReference type="AlphaFoldDB" id="A0A1B8ZKN1"/>
<dbReference type="Proteomes" id="UP000092651">
    <property type="component" value="Unassembled WGS sequence"/>
</dbReference>
<dbReference type="PANTHER" id="PTHR33221">
    <property type="entry name" value="WINGED HELIX-TURN-HELIX TRANSCRIPTIONAL REGULATOR, RRF2 FAMILY"/>
    <property type="match status" value="1"/>
</dbReference>
<keyword evidence="3" id="KW-1185">Reference proteome</keyword>
<comment type="caution">
    <text evidence="2">The sequence shown here is derived from an EMBL/GenBank/DDBJ whole genome shotgun (WGS) entry which is preliminary data.</text>
</comment>
<reference evidence="2 3" key="1">
    <citation type="submission" date="2016-07" db="EMBL/GenBank/DDBJ databases">
        <authorList>
            <person name="Jeong J.-J."/>
            <person name="Kim D.W."/>
            <person name="Sang M.K."/>
            <person name="Choi I.-G."/>
            <person name="Kim K.D."/>
        </authorList>
    </citation>
    <scope>NUCLEOTIDE SEQUENCE [LARGE SCALE GENOMIC DNA]</scope>
    <source>
        <strain evidence="2 3">UTM-3</strain>
    </source>
</reference>
<keyword evidence="1" id="KW-0238">DNA-binding</keyword>
<dbReference type="InterPro" id="IPR036388">
    <property type="entry name" value="WH-like_DNA-bd_sf"/>
</dbReference>
<gene>
    <name evidence="2" type="ORF">BBI01_08450</name>
</gene>
<dbReference type="OrthoDB" id="9802344at2"/>
<evidence type="ECO:0000313" key="2">
    <source>
        <dbReference type="EMBL" id="OCA72169.1"/>
    </source>
</evidence>
<dbReference type="InterPro" id="IPR036390">
    <property type="entry name" value="WH_DNA-bd_sf"/>
</dbReference>
<dbReference type="PANTHER" id="PTHR33221:SF5">
    <property type="entry name" value="HTH-TYPE TRANSCRIPTIONAL REGULATOR ISCR"/>
    <property type="match status" value="1"/>
</dbReference>
<organism evidence="2 3">
    <name type="scientific">Chryseobacterium artocarpi</name>
    <dbReference type="NCBI Taxonomy" id="1414727"/>
    <lineage>
        <taxon>Bacteria</taxon>
        <taxon>Pseudomonadati</taxon>
        <taxon>Bacteroidota</taxon>
        <taxon>Flavobacteriia</taxon>
        <taxon>Flavobacteriales</taxon>
        <taxon>Weeksellaceae</taxon>
        <taxon>Chryseobacterium group</taxon>
        <taxon>Chryseobacterium</taxon>
    </lineage>
</organism>
<dbReference type="NCBIfam" id="TIGR00738">
    <property type="entry name" value="rrf2_super"/>
    <property type="match status" value="1"/>
</dbReference>
<dbReference type="InterPro" id="IPR000944">
    <property type="entry name" value="Tscrpt_reg_Rrf2"/>
</dbReference>
<accession>A0A1B8ZKN1</accession>
<protein>
    <submittedName>
        <fullName evidence="2">Rrf2 family transcriptional regulator</fullName>
    </submittedName>
</protein>